<dbReference type="AlphaFoldDB" id="A0A848HL53"/>
<feature type="transmembrane region" description="Helical" evidence="1">
    <location>
        <begin position="68"/>
        <end position="87"/>
    </location>
</feature>
<keyword evidence="1" id="KW-0472">Membrane</keyword>
<dbReference type="RefSeq" id="WP_169466403.1">
    <property type="nucleotide sequence ID" value="NZ_JABBGG010000006.1"/>
</dbReference>
<evidence type="ECO:0000313" key="3">
    <source>
        <dbReference type="EMBL" id="NML61964.1"/>
    </source>
</evidence>
<keyword evidence="1" id="KW-1133">Transmembrane helix</keyword>
<protein>
    <recommendedName>
        <fullName evidence="2">LiaF transmembrane domain-containing protein</fullName>
    </recommendedName>
</protein>
<dbReference type="Pfam" id="PF22570">
    <property type="entry name" value="LiaF-TM"/>
    <property type="match status" value="1"/>
</dbReference>
<keyword evidence="1" id="KW-0812">Transmembrane</keyword>
<keyword evidence="4" id="KW-1185">Reference proteome</keyword>
<proteinExistence type="predicted"/>
<dbReference type="Proteomes" id="UP000583752">
    <property type="component" value="Unassembled WGS sequence"/>
</dbReference>
<feature type="transmembrane region" description="Helical" evidence="1">
    <location>
        <begin position="93"/>
        <end position="110"/>
    </location>
</feature>
<dbReference type="EMBL" id="JABBGG010000006">
    <property type="protein sequence ID" value="NML61964.1"/>
    <property type="molecule type" value="Genomic_DNA"/>
</dbReference>
<evidence type="ECO:0000259" key="2">
    <source>
        <dbReference type="Pfam" id="PF22570"/>
    </source>
</evidence>
<feature type="transmembrane region" description="Helical" evidence="1">
    <location>
        <begin position="12"/>
        <end position="28"/>
    </location>
</feature>
<accession>A0A848HL53</accession>
<evidence type="ECO:0000313" key="4">
    <source>
        <dbReference type="Proteomes" id="UP000583752"/>
    </source>
</evidence>
<feature type="transmembrane region" description="Helical" evidence="1">
    <location>
        <begin position="40"/>
        <end position="56"/>
    </location>
</feature>
<name>A0A848HL53_9BURK</name>
<evidence type="ECO:0000256" key="1">
    <source>
        <dbReference type="SAM" id="Phobius"/>
    </source>
</evidence>
<dbReference type="InterPro" id="IPR054331">
    <property type="entry name" value="LiaF_TM"/>
</dbReference>
<organism evidence="3 4">
    <name type="scientific">Massilia polaris</name>
    <dbReference type="NCBI Taxonomy" id="2728846"/>
    <lineage>
        <taxon>Bacteria</taxon>
        <taxon>Pseudomonadati</taxon>
        <taxon>Pseudomonadota</taxon>
        <taxon>Betaproteobacteria</taxon>
        <taxon>Burkholderiales</taxon>
        <taxon>Oxalobacteraceae</taxon>
        <taxon>Telluria group</taxon>
        <taxon>Massilia</taxon>
    </lineage>
</organism>
<reference evidence="3 4" key="1">
    <citation type="submission" date="2020-04" db="EMBL/GenBank/DDBJ databases">
        <title>Massilia sp. RP-1-19 isolated from soil.</title>
        <authorList>
            <person name="Dahal R.H."/>
        </authorList>
    </citation>
    <scope>NUCLEOTIDE SEQUENCE [LARGE SCALE GENOMIC DNA]</scope>
    <source>
        <strain evidence="3 4">RP-1-19</strain>
    </source>
</reference>
<feature type="domain" description="LiaF transmembrane" evidence="2">
    <location>
        <begin position="14"/>
        <end position="108"/>
    </location>
</feature>
<gene>
    <name evidence="3" type="ORF">HHL21_12925</name>
</gene>
<comment type="caution">
    <text evidence="3">The sequence shown here is derived from an EMBL/GenBank/DDBJ whole genome shotgun (WGS) entry which is preliminary data.</text>
</comment>
<sequence length="124" mass="14613">MNTEKSYEWRRQLLWGLVLIGLGVAFFLDRLDLFDVDTIWHYSPLVLVIIGINKMIGYPTAKHFSSGLWMVFLGIWVFANFENLFGLTWRNSWPILIIGWGITLVIEPIIQRRFPSNQELRDEK</sequence>